<comment type="caution">
    <text evidence="3">The sequence shown here is derived from an EMBL/GenBank/DDBJ whole genome shotgun (WGS) entry which is preliminary data.</text>
</comment>
<organism evidence="3 4">
    <name type="scientific">Curtobacterium oceanosedimentum</name>
    <dbReference type="NCBI Taxonomy" id="465820"/>
    <lineage>
        <taxon>Bacteria</taxon>
        <taxon>Bacillati</taxon>
        <taxon>Actinomycetota</taxon>
        <taxon>Actinomycetes</taxon>
        <taxon>Micrococcales</taxon>
        <taxon>Microbacteriaceae</taxon>
        <taxon>Curtobacterium</taxon>
    </lineage>
</organism>
<dbReference type="PANTHER" id="PTHR48079">
    <property type="entry name" value="PROTEIN YEEZ"/>
    <property type="match status" value="1"/>
</dbReference>
<dbReference type="InterPro" id="IPR051783">
    <property type="entry name" value="NAD(P)-dependent_oxidoreduct"/>
</dbReference>
<dbReference type="GO" id="GO:0004029">
    <property type="term" value="F:aldehyde dehydrogenase (NAD+) activity"/>
    <property type="evidence" value="ECO:0007669"/>
    <property type="project" value="TreeGrafter"/>
</dbReference>
<dbReference type="Gene3D" id="3.40.50.720">
    <property type="entry name" value="NAD(P)-binding Rossmann-like Domain"/>
    <property type="match status" value="1"/>
</dbReference>
<accession>A0A147DSQ1</accession>
<dbReference type="Pfam" id="PF01370">
    <property type="entry name" value="Epimerase"/>
    <property type="match status" value="1"/>
</dbReference>
<evidence type="ECO:0000259" key="2">
    <source>
        <dbReference type="Pfam" id="PF01370"/>
    </source>
</evidence>
<evidence type="ECO:0000313" key="3">
    <source>
        <dbReference type="EMBL" id="KTR53110.1"/>
    </source>
</evidence>
<dbReference type="GO" id="GO:0005737">
    <property type="term" value="C:cytoplasm"/>
    <property type="evidence" value="ECO:0007669"/>
    <property type="project" value="TreeGrafter"/>
</dbReference>
<proteinExistence type="predicted"/>
<feature type="region of interest" description="Disordered" evidence="1">
    <location>
        <begin position="283"/>
        <end position="305"/>
    </location>
</feature>
<name>A0A147DSQ1_9MICO</name>
<dbReference type="InterPro" id="IPR036291">
    <property type="entry name" value="NAD(P)-bd_dom_sf"/>
</dbReference>
<dbReference type="RefSeq" id="WP_058749100.1">
    <property type="nucleotide sequence ID" value="NZ_LDRC01000018.1"/>
</dbReference>
<dbReference type="STRING" id="465820.NS263_01240"/>
<dbReference type="AlphaFoldDB" id="A0A147DSQ1"/>
<dbReference type="PANTHER" id="PTHR48079:SF6">
    <property type="entry name" value="NAD(P)-BINDING DOMAIN-CONTAINING PROTEIN-RELATED"/>
    <property type="match status" value="1"/>
</dbReference>
<dbReference type="OrthoDB" id="7941246at2"/>
<protein>
    <recommendedName>
        <fullName evidence="2">NAD-dependent epimerase/dehydratase domain-containing protein</fullName>
    </recommendedName>
</protein>
<feature type="domain" description="NAD-dependent epimerase/dehydratase" evidence="2">
    <location>
        <begin position="3"/>
        <end position="204"/>
    </location>
</feature>
<dbReference type="PATRIC" id="fig|465820.4.peg.837"/>
<gene>
    <name evidence="3" type="ORF">NS359_04175</name>
</gene>
<dbReference type="Proteomes" id="UP000072763">
    <property type="component" value="Unassembled WGS sequence"/>
</dbReference>
<dbReference type="InterPro" id="IPR001509">
    <property type="entry name" value="Epimerase_deHydtase"/>
</dbReference>
<evidence type="ECO:0000256" key="1">
    <source>
        <dbReference type="SAM" id="MobiDB-lite"/>
    </source>
</evidence>
<feature type="region of interest" description="Disordered" evidence="1">
    <location>
        <begin position="320"/>
        <end position="344"/>
    </location>
</feature>
<dbReference type="SUPFAM" id="SSF51735">
    <property type="entry name" value="NAD(P)-binding Rossmann-fold domains"/>
    <property type="match status" value="1"/>
</dbReference>
<reference evidence="3 4" key="1">
    <citation type="journal article" date="2016" name="Front. Microbiol.">
        <title>Genomic Resource of Rice Seed Associated Bacteria.</title>
        <authorList>
            <person name="Midha S."/>
            <person name="Bansal K."/>
            <person name="Sharma S."/>
            <person name="Kumar N."/>
            <person name="Patil P.P."/>
            <person name="Chaudhry V."/>
            <person name="Patil P.B."/>
        </authorList>
    </citation>
    <scope>NUCLEOTIDE SEQUENCE [LARGE SCALE GENOMIC DNA]</scope>
    <source>
        <strain evidence="3 4">NS359</strain>
    </source>
</reference>
<evidence type="ECO:0000313" key="4">
    <source>
        <dbReference type="Proteomes" id="UP000072763"/>
    </source>
</evidence>
<sequence>MRILVLGGTAWLGRTVVQHALDAGHDVTCVARGSDVPAGARLVQADRDQDDALTAVSCEHWDAVIDVSRTPEHVRRAVRDLEPVARRYVFVSTVSVYASQAEQGADEHAAVLEPSDDPAEYGAAKVACERAVLDAFGAERASIARAGLVGGPGDHTGRSGYWPWRFARAAAGGRAVVVPARTDRPTSVLDVRDLADWLVGAAQDGAARIGAAQDGAARIGAIQGGRAGVYDVTGEVVTLGQHLDAARTAAAAAVPVVPLADDVLLARGVAPWAGPRSLPLWIPDDDHQGMNDRPATRARSAGLKRRPLAETLADALAWEQLQPDQPHGAGLSDADEDVVRSAEG</sequence>
<dbReference type="EMBL" id="LDRC01000018">
    <property type="protein sequence ID" value="KTR53110.1"/>
    <property type="molecule type" value="Genomic_DNA"/>
</dbReference>